<keyword evidence="1 4" id="KW-0808">Transferase</keyword>
<dbReference type="GO" id="GO:0006508">
    <property type="term" value="P:proteolysis"/>
    <property type="evidence" value="ECO:0007669"/>
    <property type="project" value="UniProtKB-KW"/>
</dbReference>
<evidence type="ECO:0000256" key="1">
    <source>
        <dbReference type="ARBA" id="ARBA00022679"/>
    </source>
</evidence>
<reference evidence="4 5" key="1">
    <citation type="submission" date="2019-02" db="EMBL/GenBank/DDBJ databases">
        <authorList>
            <consortium name="Pathogen Informatics"/>
        </authorList>
    </citation>
    <scope>NUCLEOTIDE SEQUENCE [LARGE SCALE GENOMIC DNA]</scope>
    <source>
        <strain evidence="4 5">3012STDY6756504</strain>
    </source>
</reference>
<feature type="domain" description="N-acetyltransferase" evidence="3">
    <location>
        <begin position="12"/>
        <end position="185"/>
    </location>
</feature>
<keyword evidence="2 4" id="KW-0012">Acyltransferase</keyword>
<keyword evidence="4" id="KW-0645">Protease</keyword>
<dbReference type="InterPro" id="IPR000182">
    <property type="entry name" value="GNAT_dom"/>
</dbReference>
<dbReference type="SUPFAM" id="SSF55729">
    <property type="entry name" value="Acyl-CoA N-acyltransferases (Nat)"/>
    <property type="match status" value="1"/>
</dbReference>
<evidence type="ECO:0000259" key="3">
    <source>
        <dbReference type="PROSITE" id="PS51186"/>
    </source>
</evidence>
<evidence type="ECO:0000313" key="5">
    <source>
        <dbReference type="Proteomes" id="UP000290439"/>
    </source>
</evidence>
<dbReference type="GO" id="GO:0016747">
    <property type="term" value="F:acyltransferase activity, transferring groups other than amino-acyl groups"/>
    <property type="evidence" value="ECO:0007669"/>
    <property type="project" value="InterPro"/>
</dbReference>
<dbReference type="InterPro" id="IPR016181">
    <property type="entry name" value="Acyl_CoA_acyltransferase"/>
</dbReference>
<keyword evidence="4" id="KW-0378">Hydrolase</keyword>
<dbReference type="AlphaFoldDB" id="A0A4U8W0D6"/>
<dbReference type="InterPro" id="IPR050832">
    <property type="entry name" value="Bact_Acetyltransf"/>
</dbReference>
<dbReference type="RefSeq" id="WP_130917121.1">
    <property type="nucleotide sequence ID" value="NZ_JADLPI010000011.1"/>
</dbReference>
<accession>A0A4U8W0D6</accession>
<dbReference type="Gene3D" id="3.40.630.30">
    <property type="match status" value="1"/>
</dbReference>
<gene>
    <name evidence="4" type="primary">paiA</name>
    <name evidence="4" type="ORF">NCTC10797_02317</name>
</gene>
<proteinExistence type="predicted"/>
<dbReference type="EC" id="2.3.1.-" evidence="4"/>
<dbReference type="Proteomes" id="UP000290439">
    <property type="component" value="Chromosome"/>
</dbReference>
<dbReference type="GO" id="GO:0008233">
    <property type="term" value="F:peptidase activity"/>
    <property type="evidence" value="ECO:0007669"/>
    <property type="project" value="UniProtKB-KW"/>
</dbReference>
<evidence type="ECO:0000313" key="4">
    <source>
        <dbReference type="EMBL" id="VFA98545.1"/>
    </source>
</evidence>
<dbReference type="EMBL" id="LR215973">
    <property type="protein sequence ID" value="VFA98545.1"/>
    <property type="molecule type" value="Genomic_DNA"/>
</dbReference>
<name>A0A4U8W0D6_9NOCA</name>
<dbReference type="CDD" id="cd04301">
    <property type="entry name" value="NAT_SF"/>
    <property type="match status" value="1"/>
</dbReference>
<dbReference type="PROSITE" id="PS51186">
    <property type="entry name" value="GNAT"/>
    <property type="match status" value="1"/>
</dbReference>
<sequence>MPDSVGHAGTPVIVDRAGLWDAEALSDVAAATFPLACPPGATADDIEIFISEVLSGERFGEYLSDPSRTVLKAMAGGEIVGYAMLVGGEPADPEVAAAVEPRPVVEISKMYVLPGHHGTGVSTALMVAALDRARADGYSGVWLGVNQENARAQRFYAKHGFDTVGTKTFTVGNQVHHDYVMQLVF</sequence>
<dbReference type="PANTHER" id="PTHR43877">
    <property type="entry name" value="AMINOALKYLPHOSPHONATE N-ACETYLTRANSFERASE-RELATED-RELATED"/>
    <property type="match status" value="1"/>
</dbReference>
<evidence type="ECO:0000256" key="2">
    <source>
        <dbReference type="ARBA" id="ARBA00023315"/>
    </source>
</evidence>
<organism evidence="4 5">
    <name type="scientific">Nocardia cyriacigeorgica</name>
    <dbReference type="NCBI Taxonomy" id="135487"/>
    <lineage>
        <taxon>Bacteria</taxon>
        <taxon>Bacillati</taxon>
        <taxon>Actinomycetota</taxon>
        <taxon>Actinomycetes</taxon>
        <taxon>Mycobacteriales</taxon>
        <taxon>Nocardiaceae</taxon>
        <taxon>Nocardia</taxon>
    </lineage>
</organism>
<protein>
    <submittedName>
        <fullName evidence="4">Protease synthase and sporulation negative regulatory protein PAI 1</fullName>
        <ecNumber evidence="4">2.3.1.-</ecNumber>
    </submittedName>
</protein>
<dbReference type="Pfam" id="PF00583">
    <property type="entry name" value="Acetyltransf_1"/>
    <property type="match status" value="1"/>
</dbReference>